<comment type="subunit">
    <text evidence="1">The nucleosome is a histone octamer containing two molecules each of H2A, H2B, H3 and H4 assembled in one H3-H4 heterotetramer and two H2A-H2B heterodimers. The octamer wraps approximately 147 bp of DNA.</text>
</comment>
<sequence>MSGKRQRRSSSRRTKLQFPISQVNRFLREGNWSQRLSSCASVYLTGIAEYLSSNILGLAAMEAHINGKKCITAEHLHQVIQSDEELHQLFTEDATSVVALLDPKGN</sequence>
<dbReference type="GO" id="GO:0030527">
    <property type="term" value="F:structural constituent of chromatin"/>
    <property type="evidence" value="ECO:0007669"/>
    <property type="project" value="InterPro"/>
</dbReference>
<dbReference type="InterPro" id="IPR003958">
    <property type="entry name" value="CBFA_NFYB_domain"/>
</dbReference>
<feature type="domain" description="Transcription factor CBF/NF-Y/archaeal histone" evidence="2">
    <location>
        <begin position="17"/>
        <end position="79"/>
    </location>
</feature>
<dbReference type="Gene3D" id="1.10.20.10">
    <property type="entry name" value="Histone, subunit A"/>
    <property type="match status" value="1"/>
</dbReference>
<keyword evidence="3" id="KW-1185">Reference proteome</keyword>
<keyword evidence="1" id="KW-0544">Nucleosome core</keyword>
<name>A0A1U7REM7_MESAU</name>
<dbReference type="InterPro" id="IPR009072">
    <property type="entry name" value="Histone-fold"/>
</dbReference>
<keyword evidence="1" id="KW-0238">DNA-binding</keyword>
<comment type="similarity">
    <text evidence="1">Belongs to the histone H2A family.</text>
</comment>
<dbReference type="KEGG" id="maua:101843827"/>
<dbReference type="eggNOG" id="KOG1756">
    <property type="taxonomic scope" value="Eukaryota"/>
</dbReference>
<reference evidence="4" key="1">
    <citation type="submission" date="2025-08" db="UniProtKB">
        <authorList>
            <consortium name="RefSeq"/>
        </authorList>
    </citation>
    <scope>IDENTIFICATION</scope>
    <source>
        <tissue evidence="4">Liver</tissue>
    </source>
</reference>
<dbReference type="InterPro" id="IPR002119">
    <property type="entry name" value="Histone_H2A"/>
</dbReference>
<dbReference type="CDD" id="cd00074">
    <property type="entry name" value="HFD_H2A"/>
    <property type="match status" value="1"/>
</dbReference>
<dbReference type="GO" id="GO:0046982">
    <property type="term" value="F:protein heterodimerization activity"/>
    <property type="evidence" value="ECO:0007669"/>
    <property type="project" value="InterPro"/>
</dbReference>
<dbReference type="SMART" id="SM00414">
    <property type="entry name" value="H2A"/>
    <property type="match status" value="1"/>
</dbReference>
<dbReference type="SUPFAM" id="SSF47113">
    <property type="entry name" value="Histone-fold"/>
    <property type="match status" value="1"/>
</dbReference>
<evidence type="ECO:0000313" key="3">
    <source>
        <dbReference type="Proteomes" id="UP000886700"/>
    </source>
</evidence>
<proteinExistence type="inferred from homology"/>
<organism evidence="3 4">
    <name type="scientific">Mesocricetus auratus</name>
    <name type="common">Golden hamster</name>
    <dbReference type="NCBI Taxonomy" id="10036"/>
    <lineage>
        <taxon>Eukaryota</taxon>
        <taxon>Metazoa</taxon>
        <taxon>Chordata</taxon>
        <taxon>Craniata</taxon>
        <taxon>Vertebrata</taxon>
        <taxon>Euteleostomi</taxon>
        <taxon>Mammalia</taxon>
        <taxon>Eutheria</taxon>
        <taxon>Euarchontoglires</taxon>
        <taxon>Glires</taxon>
        <taxon>Rodentia</taxon>
        <taxon>Myomorpha</taxon>
        <taxon>Muroidea</taxon>
        <taxon>Cricetidae</taxon>
        <taxon>Cricetinae</taxon>
        <taxon>Mesocricetus</taxon>
    </lineage>
</organism>
<dbReference type="GO" id="GO:0003677">
    <property type="term" value="F:DNA binding"/>
    <property type="evidence" value="ECO:0007669"/>
    <property type="project" value="UniProtKB-KW"/>
</dbReference>
<dbReference type="OrthoDB" id="9716236at2759"/>
<dbReference type="AlphaFoldDB" id="A0A1U7REM7"/>
<evidence type="ECO:0000259" key="2">
    <source>
        <dbReference type="Pfam" id="PF00808"/>
    </source>
</evidence>
<dbReference type="Proteomes" id="UP000886700">
    <property type="component" value="Unplaced"/>
</dbReference>
<gene>
    <name evidence="4" type="primary">LOC101843827</name>
</gene>
<comment type="subcellular location">
    <subcellularLocation>
        <location evidence="1">Nucleus</location>
    </subcellularLocation>
</comment>
<dbReference type="GO" id="GO:0005634">
    <property type="term" value="C:nucleus"/>
    <property type="evidence" value="ECO:0007669"/>
    <property type="project" value="UniProtKB-SubCell"/>
</dbReference>
<dbReference type="RefSeq" id="XP_005087182.1">
    <property type="nucleotide sequence ID" value="XM_005087125.2"/>
</dbReference>
<accession>A0A1U7REM7</accession>
<evidence type="ECO:0000313" key="4">
    <source>
        <dbReference type="RefSeq" id="XP_005087182.1"/>
    </source>
</evidence>
<evidence type="ECO:0000256" key="1">
    <source>
        <dbReference type="RuleBase" id="RU003767"/>
    </source>
</evidence>
<keyword evidence="1" id="KW-0158">Chromosome</keyword>
<dbReference type="Pfam" id="PF00808">
    <property type="entry name" value="CBFD_NFYB_HMF"/>
    <property type="match status" value="1"/>
</dbReference>
<protein>
    <recommendedName>
        <fullName evidence="1">Histone H2A</fullName>
    </recommendedName>
</protein>
<dbReference type="GeneID" id="101843827"/>
<keyword evidence="1" id="KW-0539">Nucleus</keyword>
<dbReference type="GO" id="GO:0000786">
    <property type="term" value="C:nucleosome"/>
    <property type="evidence" value="ECO:0007669"/>
    <property type="project" value="UniProtKB-KW"/>
</dbReference>
<dbReference type="PRINTS" id="PR00620">
    <property type="entry name" value="HISTONEH2A"/>
</dbReference>
<dbReference type="PANTHER" id="PTHR23430">
    <property type="entry name" value="HISTONE H2A"/>
    <property type="match status" value="1"/>
</dbReference>